<proteinExistence type="predicted"/>
<dbReference type="AlphaFoldDB" id="A0ABD0NI25"/>
<accession>A0ABD0NI25</accession>
<organism evidence="1 2">
    <name type="scientific">Cirrhinus mrigala</name>
    <name type="common">Mrigala</name>
    <dbReference type="NCBI Taxonomy" id="683832"/>
    <lineage>
        <taxon>Eukaryota</taxon>
        <taxon>Metazoa</taxon>
        <taxon>Chordata</taxon>
        <taxon>Craniata</taxon>
        <taxon>Vertebrata</taxon>
        <taxon>Euteleostomi</taxon>
        <taxon>Actinopterygii</taxon>
        <taxon>Neopterygii</taxon>
        <taxon>Teleostei</taxon>
        <taxon>Ostariophysi</taxon>
        <taxon>Cypriniformes</taxon>
        <taxon>Cyprinidae</taxon>
        <taxon>Labeoninae</taxon>
        <taxon>Labeonini</taxon>
        <taxon>Cirrhinus</taxon>
    </lineage>
</organism>
<dbReference type="Proteomes" id="UP001529510">
    <property type="component" value="Unassembled WGS sequence"/>
</dbReference>
<dbReference type="EMBL" id="JAMKFB020000022">
    <property type="protein sequence ID" value="KAL0161624.1"/>
    <property type="molecule type" value="Genomic_DNA"/>
</dbReference>
<sequence>ALQQDPFEHLQLVDLSVLSMKMAILTALTSVKRVGDLHALSVNDSCLEFGPADSHVVLRPWPGYVPKVLTTPFRDQTIPSQEGQQKGKAVSKQRISHWLVDAICLAYQARGLSCSLGLRAHLTRGVAASAAFVNGASLTDFCRAA</sequence>
<feature type="non-terminal residue" evidence="1">
    <location>
        <position position="1"/>
    </location>
</feature>
<name>A0ABD0NI25_CIRMR</name>
<evidence type="ECO:0000313" key="1">
    <source>
        <dbReference type="EMBL" id="KAL0161624.1"/>
    </source>
</evidence>
<comment type="caution">
    <text evidence="1">The sequence shown here is derived from an EMBL/GenBank/DDBJ whole genome shotgun (WGS) entry which is preliminary data.</text>
</comment>
<dbReference type="PANTHER" id="PTHR35617:SF3">
    <property type="entry name" value="CORE-BINDING (CB) DOMAIN-CONTAINING PROTEIN"/>
    <property type="match status" value="1"/>
</dbReference>
<keyword evidence="2" id="KW-1185">Reference proteome</keyword>
<gene>
    <name evidence="1" type="ORF">M9458_045349</name>
</gene>
<protein>
    <submittedName>
        <fullName evidence="1">Uncharacterized protein</fullName>
    </submittedName>
</protein>
<feature type="non-terminal residue" evidence="1">
    <location>
        <position position="145"/>
    </location>
</feature>
<dbReference type="PANTHER" id="PTHR35617">
    <property type="entry name" value="PHAGE_INTEGRASE DOMAIN-CONTAINING PROTEIN"/>
    <property type="match status" value="1"/>
</dbReference>
<reference evidence="1 2" key="1">
    <citation type="submission" date="2024-05" db="EMBL/GenBank/DDBJ databases">
        <title>Genome sequencing and assembly of Indian major carp, Cirrhinus mrigala (Hamilton, 1822).</title>
        <authorList>
            <person name="Mohindra V."/>
            <person name="Chowdhury L.M."/>
            <person name="Lal K."/>
            <person name="Jena J.K."/>
        </authorList>
    </citation>
    <scope>NUCLEOTIDE SEQUENCE [LARGE SCALE GENOMIC DNA]</scope>
    <source>
        <strain evidence="1">CM1030</strain>
        <tissue evidence="1">Blood</tissue>
    </source>
</reference>
<evidence type="ECO:0000313" key="2">
    <source>
        <dbReference type="Proteomes" id="UP001529510"/>
    </source>
</evidence>